<dbReference type="AlphaFoldDB" id="I7A7G8"/>
<evidence type="ECO:0000256" key="4">
    <source>
        <dbReference type="ARBA" id="ARBA00022840"/>
    </source>
</evidence>
<dbReference type="RefSeq" id="WP_014857251.1">
    <property type="nucleotide sequence ID" value="NC_018178.1"/>
</dbReference>
<dbReference type="Proteomes" id="UP000009011">
    <property type="component" value="Chromosome"/>
</dbReference>
<dbReference type="GO" id="GO:0009229">
    <property type="term" value="P:thiamine diphosphate biosynthetic process"/>
    <property type="evidence" value="ECO:0007669"/>
    <property type="project" value="InterPro"/>
</dbReference>
<dbReference type="NCBIfam" id="TIGR01378">
    <property type="entry name" value="thi_PPkinase"/>
    <property type="match status" value="1"/>
</dbReference>
<dbReference type="KEGG" id="mro:MROS_2591"/>
<dbReference type="OrthoDB" id="1132102at2"/>
<dbReference type="GO" id="GO:0005524">
    <property type="term" value="F:ATP binding"/>
    <property type="evidence" value="ECO:0007669"/>
    <property type="project" value="UniProtKB-KW"/>
</dbReference>
<evidence type="ECO:0000313" key="8">
    <source>
        <dbReference type="Proteomes" id="UP000009011"/>
    </source>
</evidence>
<dbReference type="STRING" id="1191523.MROS_2591"/>
<reference evidence="7 8" key="1">
    <citation type="journal article" date="2013" name="PLoS ONE">
        <title>Genomic analysis of Melioribacter roseus, facultatively anaerobic organotrophic bacterium representing a novel deep lineage within Bacteriodetes/Chlorobi group.</title>
        <authorList>
            <person name="Kadnikov V.V."/>
            <person name="Mardanov A.V."/>
            <person name="Podosokorskaya O.A."/>
            <person name="Gavrilov S.N."/>
            <person name="Kublanov I.V."/>
            <person name="Beletsky A.V."/>
            <person name="Bonch-Osmolovskaya E.A."/>
            <person name="Ravin N.V."/>
        </authorList>
    </citation>
    <scope>NUCLEOTIDE SEQUENCE [LARGE SCALE GENOMIC DNA]</scope>
    <source>
        <strain evidence="8">JCM 17771 / P3M-2</strain>
    </source>
</reference>
<name>I7A7G8_MELRP</name>
<dbReference type="PANTHER" id="PTHR41299:SF1">
    <property type="entry name" value="THIAMINE PYROPHOSPHOKINASE"/>
    <property type="match status" value="1"/>
</dbReference>
<dbReference type="SUPFAM" id="SSF63999">
    <property type="entry name" value="Thiamin pyrophosphokinase, catalytic domain"/>
    <property type="match status" value="1"/>
</dbReference>
<dbReference type="GO" id="GO:0016301">
    <property type="term" value="F:kinase activity"/>
    <property type="evidence" value="ECO:0007669"/>
    <property type="project" value="UniProtKB-KW"/>
</dbReference>
<dbReference type="InterPro" id="IPR036371">
    <property type="entry name" value="TPK_B1-bd_sf"/>
</dbReference>
<protein>
    <recommendedName>
        <fullName evidence="5">Thiamine diphosphokinase</fullName>
        <ecNumber evidence="5">2.7.6.2</ecNumber>
    </recommendedName>
</protein>
<accession>I7A7G8</accession>
<evidence type="ECO:0000313" key="7">
    <source>
        <dbReference type="EMBL" id="AFN75821.1"/>
    </source>
</evidence>
<evidence type="ECO:0000256" key="3">
    <source>
        <dbReference type="ARBA" id="ARBA00022777"/>
    </source>
</evidence>
<dbReference type="PATRIC" id="fig|1191523.3.peg.2726"/>
<dbReference type="SUPFAM" id="SSF63862">
    <property type="entry name" value="Thiamin pyrophosphokinase, substrate-binding domain"/>
    <property type="match status" value="1"/>
</dbReference>
<dbReference type="InterPro" id="IPR007371">
    <property type="entry name" value="TPK_catalytic"/>
</dbReference>
<evidence type="ECO:0000259" key="6">
    <source>
        <dbReference type="SMART" id="SM00983"/>
    </source>
</evidence>
<dbReference type="Pfam" id="PF04263">
    <property type="entry name" value="TPK_catalytic"/>
    <property type="match status" value="1"/>
</dbReference>
<dbReference type="GO" id="GO:0004788">
    <property type="term" value="F:thiamine diphosphokinase activity"/>
    <property type="evidence" value="ECO:0007669"/>
    <property type="project" value="UniProtKB-UniRule"/>
</dbReference>
<keyword evidence="1" id="KW-0808">Transferase</keyword>
<dbReference type="EMBL" id="CP003557">
    <property type="protein sequence ID" value="AFN75821.1"/>
    <property type="molecule type" value="Genomic_DNA"/>
</dbReference>
<dbReference type="InterPro" id="IPR053149">
    <property type="entry name" value="TPK"/>
</dbReference>
<dbReference type="HOGENOM" id="CLU_044237_1_1_10"/>
<dbReference type="GO" id="GO:0006772">
    <property type="term" value="P:thiamine metabolic process"/>
    <property type="evidence" value="ECO:0007669"/>
    <property type="project" value="UniProtKB-UniRule"/>
</dbReference>
<sequence length="217" mass="24373">MKKAILWANGDPPSKRIIGYLIRAGYNKIICADGGANSARKLNFVPDVIIGDLDSITDDNLNYFSDKSEIIKLNRQNDTDVEKALKYSIKKKFDELILIGATGSRLDHSFCNLGIMLKFYDKIRIKLLHRQSVLCAYEGDVEIKTSPGETVSIYGFDRKTKITSQGLKYPLKETSLPFGEKESTSNVALKDSINLTIKGGRIFLIRDFEAMRKNGQL</sequence>
<dbReference type="PANTHER" id="PTHR41299">
    <property type="entry name" value="THIAMINE PYROPHOSPHOKINASE"/>
    <property type="match status" value="1"/>
</dbReference>
<gene>
    <name evidence="7" type="ordered locus">MROS_2591</name>
</gene>
<dbReference type="InterPro" id="IPR006282">
    <property type="entry name" value="Thi_PPkinase"/>
</dbReference>
<organism evidence="7 8">
    <name type="scientific">Melioribacter roseus (strain DSM 23840 / JCM 17771 / VKM B-2668 / P3M-2)</name>
    <dbReference type="NCBI Taxonomy" id="1191523"/>
    <lineage>
        <taxon>Bacteria</taxon>
        <taxon>Pseudomonadati</taxon>
        <taxon>Ignavibacteriota</taxon>
        <taxon>Ignavibacteria</taxon>
        <taxon>Ignavibacteriales</taxon>
        <taxon>Melioribacteraceae</taxon>
        <taxon>Melioribacter</taxon>
    </lineage>
</organism>
<dbReference type="Gene3D" id="3.40.50.10240">
    <property type="entry name" value="Thiamin pyrophosphokinase, catalytic domain"/>
    <property type="match status" value="1"/>
</dbReference>
<dbReference type="InterPro" id="IPR036759">
    <property type="entry name" value="TPK_catalytic_sf"/>
</dbReference>
<dbReference type="SMART" id="SM00983">
    <property type="entry name" value="TPK_B1_binding"/>
    <property type="match status" value="1"/>
</dbReference>
<keyword evidence="8" id="KW-1185">Reference proteome</keyword>
<keyword evidence="2" id="KW-0547">Nucleotide-binding</keyword>
<proteinExistence type="predicted"/>
<dbReference type="EC" id="2.7.6.2" evidence="5"/>
<dbReference type="GO" id="GO:0030975">
    <property type="term" value="F:thiamine binding"/>
    <property type="evidence" value="ECO:0007669"/>
    <property type="project" value="InterPro"/>
</dbReference>
<evidence type="ECO:0000256" key="1">
    <source>
        <dbReference type="ARBA" id="ARBA00022679"/>
    </source>
</evidence>
<dbReference type="eggNOG" id="COG1564">
    <property type="taxonomic scope" value="Bacteria"/>
</dbReference>
<evidence type="ECO:0000256" key="2">
    <source>
        <dbReference type="ARBA" id="ARBA00022741"/>
    </source>
</evidence>
<dbReference type="CDD" id="cd07995">
    <property type="entry name" value="TPK"/>
    <property type="match status" value="1"/>
</dbReference>
<keyword evidence="3 7" id="KW-0418">Kinase</keyword>
<keyword evidence="4" id="KW-0067">ATP-binding</keyword>
<feature type="domain" description="Thiamin pyrophosphokinase thiamin-binding" evidence="6">
    <location>
        <begin position="139"/>
        <end position="203"/>
    </location>
</feature>
<dbReference type="Pfam" id="PF04265">
    <property type="entry name" value="TPK_B1_binding"/>
    <property type="match status" value="1"/>
</dbReference>
<evidence type="ECO:0000256" key="5">
    <source>
        <dbReference type="NCBIfam" id="TIGR01378"/>
    </source>
</evidence>
<dbReference type="InterPro" id="IPR007373">
    <property type="entry name" value="Thiamin_PyroPKinase_B1-bd"/>
</dbReference>